<reference evidence="5 6" key="1">
    <citation type="submission" date="2024-04" db="EMBL/GenBank/DDBJ databases">
        <title>genome sequences of Mucor flavus KT1a and Helicostylum pulchrum KT1b strains isolation_sourced from the surface of a dry-aged beef.</title>
        <authorList>
            <person name="Toyotome T."/>
            <person name="Hosono M."/>
            <person name="Torimaru M."/>
            <person name="Fukuda K."/>
            <person name="Mikami N."/>
        </authorList>
    </citation>
    <scope>NUCLEOTIDE SEQUENCE [LARGE SCALE GENOMIC DNA]</scope>
    <source>
        <strain evidence="5 6">KT1b</strain>
    </source>
</reference>
<dbReference type="InterPro" id="IPR001214">
    <property type="entry name" value="SET_dom"/>
</dbReference>
<dbReference type="InterPro" id="IPR036464">
    <property type="entry name" value="Rubisco_LSMT_subst-bd_sf"/>
</dbReference>
<evidence type="ECO:0000313" key="5">
    <source>
        <dbReference type="EMBL" id="GAA5802082.1"/>
    </source>
</evidence>
<keyword evidence="6" id="KW-1185">Reference proteome</keyword>
<dbReference type="Proteomes" id="UP001476247">
    <property type="component" value="Unassembled WGS sequence"/>
</dbReference>
<evidence type="ECO:0000256" key="1">
    <source>
        <dbReference type="ARBA" id="ARBA00022603"/>
    </source>
</evidence>
<dbReference type="InterPro" id="IPR050600">
    <property type="entry name" value="SETD3_SETD6_MTase"/>
</dbReference>
<keyword evidence="2" id="KW-0808">Transferase</keyword>
<dbReference type="Pfam" id="PF00856">
    <property type="entry name" value="SET"/>
    <property type="match status" value="1"/>
</dbReference>
<dbReference type="CDD" id="cd19177">
    <property type="entry name" value="SET_SETD4"/>
    <property type="match status" value="1"/>
</dbReference>
<keyword evidence="3" id="KW-0949">S-adenosyl-L-methionine</keyword>
<protein>
    <recommendedName>
        <fullName evidence="4">SET domain-containing protein</fullName>
    </recommendedName>
</protein>
<gene>
    <name evidence="5" type="ORF">HPULCUR_007542</name>
</gene>
<dbReference type="InterPro" id="IPR046341">
    <property type="entry name" value="SET_dom_sf"/>
</dbReference>
<dbReference type="InterPro" id="IPR044429">
    <property type="entry name" value="SETD4_SET"/>
</dbReference>
<comment type="caution">
    <text evidence="5">The sequence shown here is derived from an EMBL/GenBank/DDBJ whole genome shotgun (WGS) entry which is preliminary data.</text>
</comment>
<dbReference type="InterPro" id="IPR015353">
    <property type="entry name" value="Rubisco_LSMT_subst-bd"/>
</dbReference>
<dbReference type="Gene3D" id="3.90.1420.10">
    <property type="entry name" value="Rubisco LSMT, substrate-binding domain"/>
    <property type="match status" value="1"/>
</dbReference>
<dbReference type="Gene3D" id="3.90.1410.10">
    <property type="entry name" value="set domain protein methyltransferase, domain 1"/>
    <property type="match status" value="1"/>
</dbReference>
<dbReference type="Pfam" id="PF09273">
    <property type="entry name" value="Rubis-subs-bind"/>
    <property type="match status" value="1"/>
</dbReference>
<name>A0ABP9Y529_9FUNG</name>
<dbReference type="EMBL" id="BAABUJ010000021">
    <property type="protein sequence ID" value="GAA5802082.1"/>
    <property type="molecule type" value="Genomic_DNA"/>
</dbReference>
<dbReference type="SUPFAM" id="SSF82199">
    <property type="entry name" value="SET domain"/>
    <property type="match status" value="1"/>
</dbReference>
<evidence type="ECO:0000256" key="3">
    <source>
        <dbReference type="ARBA" id="ARBA00022691"/>
    </source>
</evidence>
<feature type="domain" description="SET" evidence="4">
    <location>
        <begin position="29"/>
        <end position="237"/>
    </location>
</feature>
<accession>A0ABP9Y529</accession>
<dbReference type="PANTHER" id="PTHR13271:SF151">
    <property type="entry name" value="SET DOMAIN-CONTAINING PROTEIN 4"/>
    <property type="match status" value="1"/>
</dbReference>
<organism evidence="5 6">
    <name type="scientific">Helicostylum pulchrum</name>
    <dbReference type="NCBI Taxonomy" id="562976"/>
    <lineage>
        <taxon>Eukaryota</taxon>
        <taxon>Fungi</taxon>
        <taxon>Fungi incertae sedis</taxon>
        <taxon>Mucoromycota</taxon>
        <taxon>Mucoromycotina</taxon>
        <taxon>Mucoromycetes</taxon>
        <taxon>Mucorales</taxon>
        <taxon>Mucorineae</taxon>
        <taxon>Mucoraceae</taxon>
        <taxon>Helicostylum</taxon>
    </lineage>
</organism>
<evidence type="ECO:0000313" key="6">
    <source>
        <dbReference type="Proteomes" id="UP001476247"/>
    </source>
</evidence>
<dbReference type="PANTHER" id="PTHR13271">
    <property type="entry name" value="UNCHARACTERIZED PUTATIVE METHYLTRANSFERASE"/>
    <property type="match status" value="1"/>
</dbReference>
<sequence>MDKSKGTAIHDKKYEKFITWLHENNFPESKLTLANFTNTGRGMMATSDIEAGEVIVSVPRKFLITNDSLTKVYGSKHSLGPHQLLALHLVLVSRDKQSWWKPYMDLLPIHFNTMPVKYAQVLVDHLPTALKEQVLQQKENIEQDYLNCIKFLNTRNETMTREEYEWAWLCVNTRCIHMTIMDGTAKNGNIALAPMLDFLNHTSEAKIESGYNVRNQCFEIKTLTPYCKGEQVYINYGPHDNLAILKEYGFVLSQNSYNFVLLDKEVWDLYSEVESKRGYEIKKQILEGAGYAGDYSIKAEEISFRLMAALRLLALPGTTEPGFDRRVMDWHDVVMGQTDLISTDNERKALIMLQDICKKVSKQAKTEIEILSSIAETHPEAEFHPFALYFLRQIWNESHDIIEQTLVYLSDKLSRL</sequence>
<dbReference type="PROSITE" id="PS50280">
    <property type="entry name" value="SET"/>
    <property type="match status" value="1"/>
</dbReference>
<evidence type="ECO:0000259" key="4">
    <source>
        <dbReference type="PROSITE" id="PS50280"/>
    </source>
</evidence>
<proteinExistence type="predicted"/>
<evidence type="ECO:0000256" key="2">
    <source>
        <dbReference type="ARBA" id="ARBA00022679"/>
    </source>
</evidence>
<keyword evidence="1" id="KW-0489">Methyltransferase</keyword>